<name>A0A3B0AUT5_9ACTN</name>
<dbReference type="SUPFAM" id="SSF51735">
    <property type="entry name" value="NAD(P)-binding Rossmann-fold domains"/>
    <property type="match status" value="1"/>
</dbReference>
<accession>A0A3B0AUT5</accession>
<proteinExistence type="predicted"/>
<dbReference type="Proteomes" id="UP000270343">
    <property type="component" value="Unassembled WGS sequence"/>
</dbReference>
<protein>
    <submittedName>
        <fullName evidence="2">NAD-dependent epimerase/dehydratase family protein</fullName>
    </submittedName>
</protein>
<dbReference type="RefSeq" id="WP_120758597.1">
    <property type="nucleotide sequence ID" value="NZ_JBIBGF010000010.1"/>
</dbReference>
<evidence type="ECO:0000313" key="3">
    <source>
        <dbReference type="Proteomes" id="UP000270343"/>
    </source>
</evidence>
<evidence type="ECO:0000259" key="1">
    <source>
        <dbReference type="Pfam" id="PF07993"/>
    </source>
</evidence>
<dbReference type="Pfam" id="PF07993">
    <property type="entry name" value="NAD_binding_4"/>
    <property type="match status" value="1"/>
</dbReference>
<dbReference type="InterPro" id="IPR013120">
    <property type="entry name" value="FAR_NAD-bd"/>
</dbReference>
<reference evidence="2 3" key="1">
    <citation type="journal article" date="2015" name="Antonie Van Leeuwenhoek">
        <title>Streptomyces klenkii sp. nov., isolated from deep marine sediment.</title>
        <authorList>
            <person name="Veyisoglu A."/>
            <person name="Sahin N."/>
        </authorList>
    </citation>
    <scope>NUCLEOTIDE SEQUENCE [LARGE SCALE GENOMIC DNA]</scope>
    <source>
        <strain evidence="2 3">KCTC 29202</strain>
    </source>
</reference>
<dbReference type="InterPro" id="IPR026055">
    <property type="entry name" value="FAR"/>
</dbReference>
<comment type="caution">
    <text evidence="2">The sequence shown here is derived from an EMBL/GenBank/DDBJ whole genome shotgun (WGS) entry which is preliminary data.</text>
</comment>
<dbReference type="InterPro" id="IPR036291">
    <property type="entry name" value="NAD(P)-bd_dom_sf"/>
</dbReference>
<gene>
    <name evidence="2" type="ORF">D7231_29115</name>
</gene>
<dbReference type="GO" id="GO:0035336">
    <property type="term" value="P:long-chain fatty-acyl-CoA metabolic process"/>
    <property type="evidence" value="ECO:0007669"/>
    <property type="project" value="TreeGrafter"/>
</dbReference>
<dbReference type="PANTHER" id="PTHR11011:SF45">
    <property type="entry name" value="FATTY ACYL-COA REDUCTASE CG8306-RELATED"/>
    <property type="match status" value="1"/>
</dbReference>
<dbReference type="AlphaFoldDB" id="A0A3B0AUT5"/>
<evidence type="ECO:0000313" key="2">
    <source>
        <dbReference type="EMBL" id="RKN64241.1"/>
    </source>
</evidence>
<dbReference type="GO" id="GO:0080019">
    <property type="term" value="F:alcohol-forming very long-chain fatty acyl-CoA reductase activity"/>
    <property type="evidence" value="ECO:0007669"/>
    <property type="project" value="InterPro"/>
</dbReference>
<dbReference type="PANTHER" id="PTHR11011">
    <property type="entry name" value="MALE STERILITY PROTEIN 2-RELATED"/>
    <property type="match status" value="1"/>
</dbReference>
<dbReference type="EMBL" id="RBAM01000016">
    <property type="protein sequence ID" value="RKN64241.1"/>
    <property type="molecule type" value="Genomic_DNA"/>
</dbReference>
<keyword evidence="3" id="KW-1185">Reference proteome</keyword>
<dbReference type="Gene3D" id="3.40.50.720">
    <property type="entry name" value="NAD(P)-binding Rossmann-like Domain"/>
    <property type="match status" value="1"/>
</dbReference>
<sequence>MTVVITGATGFLGSRLLRALLAGGRPVAALGRDGAGQPLAARLEAALRACGAGEGELARARDLLTAVPADLTRPGLGLKPADHDRLAEEAEAVWHCAAALSLIGTEDTLAPVNVGGTRHVAGLAGRSPGHVPLLYFSTAYVAAEPASDQAEELPMSSALHAVTGYERTKLRAEAVVRDWAADRRRPAVILRPSLLATDRPLPAGAAQQPLSALGTVLAELIGRIPPLLRRSILHKRPGLPRLRLRLQGDPAAHMNIVPVEYAVGAALRLAALEHPPGAATYHLVHPVETPAPLLIEAVGGLVPGVELVLQAAVDRPNLIEQQINPMLANFLQRDWRSRSDGHTPLHEVLPGLAGPAPVDLAYLRAAMNFLVSELG</sequence>
<dbReference type="OrthoDB" id="9810734at2"/>
<organism evidence="2 3">
    <name type="scientific">Streptomyces klenkii</name>
    <dbReference type="NCBI Taxonomy" id="1420899"/>
    <lineage>
        <taxon>Bacteria</taxon>
        <taxon>Bacillati</taxon>
        <taxon>Actinomycetota</taxon>
        <taxon>Actinomycetes</taxon>
        <taxon>Kitasatosporales</taxon>
        <taxon>Streptomycetaceae</taxon>
        <taxon>Streptomyces</taxon>
    </lineage>
</organism>
<feature type="domain" description="Thioester reductase (TE)" evidence="1">
    <location>
        <begin position="5"/>
        <end position="261"/>
    </location>
</feature>